<dbReference type="InterPro" id="IPR006195">
    <property type="entry name" value="aa-tRNA-synth_II"/>
</dbReference>
<dbReference type="InterPro" id="IPR033730">
    <property type="entry name" value="ProRS_core_prok"/>
</dbReference>
<dbReference type="Proteomes" id="UP001183222">
    <property type="component" value="Unassembled WGS sequence"/>
</dbReference>
<evidence type="ECO:0000256" key="8">
    <source>
        <dbReference type="ARBA" id="ARBA00047671"/>
    </source>
</evidence>
<organism evidence="12 13">
    <name type="scientific">Blastococcus goldschmidtiae</name>
    <dbReference type="NCBI Taxonomy" id="3075546"/>
    <lineage>
        <taxon>Bacteria</taxon>
        <taxon>Bacillati</taxon>
        <taxon>Actinomycetota</taxon>
        <taxon>Actinomycetes</taxon>
        <taxon>Geodermatophilales</taxon>
        <taxon>Geodermatophilaceae</taxon>
        <taxon>Blastococcus</taxon>
    </lineage>
</organism>
<evidence type="ECO:0000256" key="5">
    <source>
        <dbReference type="ARBA" id="ARBA00022840"/>
    </source>
</evidence>
<dbReference type="InterPro" id="IPR002316">
    <property type="entry name" value="Pro-tRNA-ligase_IIa"/>
</dbReference>
<dbReference type="SUPFAM" id="SSF52954">
    <property type="entry name" value="Class II aaRS ABD-related"/>
    <property type="match status" value="1"/>
</dbReference>
<dbReference type="PROSITE" id="PS51462">
    <property type="entry name" value="NUDIX"/>
    <property type="match status" value="1"/>
</dbReference>
<dbReference type="InterPro" id="IPR002314">
    <property type="entry name" value="aa-tRNA-synt_IIb"/>
</dbReference>
<dbReference type="EC" id="6.1.1.15" evidence="9"/>
<evidence type="ECO:0000259" key="10">
    <source>
        <dbReference type="PROSITE" id="PS50862"/>
    </source>
</evidence>
<dbReference type="NCBIfam" id="TIGR00409">
    <property type="entry name" value="proS_fam_II"/>
    <property type="match status" value="1"/>
</dbReference>
<dbReference type="PRINTS" id="PR01046">
    <property type="entry name" value="TRNASYNTHPRO"/>
</dbReference>
<gene>
    <name evidence="9" type="primary">proS</name>
    <name evidence="12" type="ORF">RM425_15005</name>
</gene>
<dbReference type="PANTHER" id="PTHR42753">
    <property type="entry name" value="MITOCHONDRIAL RIBOSOME PROTEIN L39/PROLYL-TRNA LIGASE FAMILY MEMBER"/>
    <property type="match status" value="1"/>
</dbReference>
<dbReference type="Gene3D" id="3.40.50.800">
    <property type="entry name" value="Anticodon-binding domain"/>
    <property type="match status" value="1"/>
</dbReference>
<keyword evidence="7 9" id="KW-0030">Aminoacyl-tRNA synthetase</keyword>
<evidence type="ECO:0000256" key="3">
    <source>
        <dbReference type="ARBA" id="ARBA00022741"/>
    </source>
</evidence>
<name>A0ABU2KAJ1_9ACTN</name>
<dbReference type="InterPro" id="IPR020084">
    <property type="entry name" value="NUDIX_hydrolase_CS"/>
</dbReference>
<evidence type="ECO:0000256" key="2">
    <source>
        <dbReference type="ARBA" id="ARBA00022598"/>
    </source>
</evidence>
<dbReference type="InterPro" id="IPR036621">
    <property type="entry name" value="Anticodon-bd_dom_sf"/>
</dbReference>
<comment type="catalytic activity">
    <reaction evidence="8 9">
        <text>tRNA(Pro) + L-proline + ATP = L-prolyl-tRNA(Pro) + AMP + diphosphate</text>
        <dbReference type="Rhea" id="RHEA:14305"/>
        <dbReference type="Rhea" id="RHEA-COMP:9700"/>
        <dbReference type="Rhea" id="RHEA-COMP:9702"/>
        <dbReference type="ChEBI" id="CHEBI:30616"/>
        <dbReference type="ChEBI" id="CHEBI:33019"/>
        <dbReference type="ChEBI" id="CHEBI:60039"/>
        <dbReference type="ChEBI" id="CHEBI:78442"/>
        <dbReference type="ChEBI" id="CHEBI:78532"/>
        <dbReference type="ChEBI" id="CHEBI:456215"/>
        <dbReference type="EC" id="6.1.1.15"/>
    </reaction>
</comment>
<dbReference type="SUPFAM" id="SSF55681">
    <property type="entry name" value="Class II aaRS and biotin synthetases"/>
    <property type="match status" value="1"/>
</dbReference>
<dbReference type="InterPro" id="IPR050062">
    <property type="entry name" value="Pro-tRNA_synthetase"/>
</dbReference>
<dbReference type="Pfam" id="PF04073">
    <property type="entry name" value="tRNA_edit"/>
    <property type="match status" value="1"/>
</dbReference>
<evidence type="ECO:0000313" key="13">
    <source>
        <dbReference type="Proteomes" id="UP001183222"/>
    </source>
</evidence>
<keyword evidence="3 9" id="KW-0547">Nucleotide-binding</keyword>
<keyword evidence="6 9" id="KW-0648">Protein biosynthesis</keyword>
<dbReference type="InterPro" id="IPR045864">
    <property type="entry name" value="aa-tRNA-synth_II/BPL/LPL"/>
</dbReference>
<dbReference type="Gene3D" id="3.90.960.10">
    <property type="entry name" value="YbaK/aminoacyl-tRNA synthetase-associated domain"/>
    <property type="match status" value="1"/>
</dbReference>
<feature type="domain" description="Aminoacyl-transfer RNA synthetases class-II family profile" evidence="10">
    <location>
        <begin position="220"/>
        <end position="665"/>
    </location>
</feature>
<dbReference type="SUPFAM" id="SSF55811">
    <property type="entry name" value="Nudix"/>
    <property type="match status" value="1"/>
</dbReference>
<sequence>MLKHGTSSVFVFARVEGAWRLGMIAHPRLSMAMIPGGHVEDDETAAHAAWREVLEETGLRVRPVRPPSAELPPSYPHPVMEQPWWITELPVPPDRHEARDHVHVDHVFVAIAESIEPLAEPEHPFGWWSLEDVLRSEVVFEDTEVLAQQLFARIGELAGPPCRMTPVGRRAGGRIRGGGAWETRPVLLRMSTLFLRTLRDDPADAEVASHRLLARGGYIRRAAPGGFTWLPLGYRVFRNVERIIREEMDAMGAQEVAFPSLLPREPYEATGRWTEYGPNLFRLQDRRGNDFLLGPTHEEMFTLLVKDLYGSYKDLPVSLYQIQTKFRDEARPRAGLFRGREFTMKDSYSFDVDDAGLDKSYALHRDAYIRIFDRLGLEYVIVSAMSGAMGGSRSEEFLHPTAIGEDTFVRSPGGYAANVEAVTTVVPDEIPFDGLPEAHVEDTPDTPTIETLVAVAQQLFPDAGYTAASTLKNVVVTLVHPDGTREPLVIGLPGDRDVDAKRLEAQFAPAEVEPFTDFAGNPALVKGYIGPQVLGAESESKIRYLVDPRVVAGTRWITGANEAGKHVFDLVAGRDFTWDGVIEAAEVLPGDPAPDGSGPLELARGVEMGHIFQLGRKYAEALDLTVLDENGKLVTVTMGSYGIGVSRAVAAIAESTHDELGLVWPREVAPADVHVVATGKDAAVFEAAEALAAELVAAGLTVLYDDRPKVSPGVKFKDAELLGMPTIVTVGRGLAEGVIEVRDRRTGEREEVLVAEAGARVLAATRG</sequence>
<protein>
    <recommendedName>
        <fullName evidence="9">Proline--tRNA ligase</fullName>
        <ecNumber evidence="9">6.1.1.15</ecNumber>
    </recommendedName>
    <alternativeName>
        <fullName evidence="9">Prolyl-tRNA synthetase</fullName>
        <shortName evidence="9">ProRS</shortName>
    </alternativeName>
</protein>
<evidence type="ECO:0000256" key="9">
    <source>
        <dbReference type="HAMAP-Rule" id="MF_01569"/>
    </source>
</evidence>
<dbReference type="RefSeq" id="WP_311346024.1">
    <property type="nucleotide sequence ID" value="NZ_JAVREI010000011.1"/>
</dbReference>
<dbReference type="InterPro" id="IPR007214">
    <property type="entry name" value="YbaK/aa-tRNA-synth-assoc-dom"/>
</dbReference>
<dbReference type="GO" id="GO:0004827">
    <property type="term" value="F:proline-tRNA ligase activity"/>
    <property type="evidence" value="ECO:0007669"/>
    <property type="project" value="UniProtKB-EC"/>
</dbReference>
<keyword evidence="13" id="KW-1185">Reference proteome</keyword>
<dbReference type="NCBIfam" id="NF006625">
    <property type="entry name" value="PRK09194.1"/>
    <property type="match status" value="1"/>
</dbReference>
<dbReference type="Gene3D" id="3.30.930.10">
    <property type="entry name" value="Bira Bifunctional Protein, Domain 2"/>
    <property type="match status" value="2"/>
</dbReference>
<dbReference type="PROSITE" id="PS50862">
    <property type="entry name" value="AA_TRNA_LIGASE_II"/>
    <property type="match status" value="1"/>
</dbReference>
<evidence type="ECO:0000256" key="1">
    <source>
        <dbReference type="ARBA" id="ARBA00022490"/>
    </source>
</evidence>
<dbReference type="InterPro" id="IPR004154">
    <property type="entry name" value="Anticodon-bd"/>
</dbReference>
<dbReference type="EMBL" id="JAVREI010000011">
    <property type="protein sequence ID" value="MDT0277215.1"/>
    <property type="molecule type" value="Genomic_DNA"/>
</dbReference>
<dbReference type="InterPro" id="IPR004500">
    <property type="entry name" value="Pro-tRNA-synth_IIa_bac-type"/>
</dbReference>
<dbReference type="InterPro" id="IPR023717">
    <property type="entry name" value="Pro-tRNA-Synthase_IIa_type1"/>
</dbReference>
<comment type="function">
    <text evidence="9">Catalyzes the attachment of proline to tRNA(Pro) in a two-step reaction: proline is first activated by ATP to form Pro-AMP and then transferred to the acceptor end of tRNA(Pro). As ProRS can inadvertently accommodate and process non-cognate amino acids such as alanine and cysteine, to avoid such errors it has two additional distinct editing activities against alanine. One activity is designated as 'pretransfer' editing and involves the tRNA(Pro)-independent hydrolysis of activated Ala-AMP. The other activity is designated 'posttransfer' editing and involves deacylation of mischarged Ala-tRNA(Pro). The misacylated Cys-tRNA(Pro) is not edited by ProRS.</text>
</comment>
<evidence type="ECO:0000256" key="7">
    <source>
        <dbReference type="ARBA" id="ARBA00023146"/>
    </source>
</evidence>
<dbReference type="Gene3D" id="3.90.79.10">
    <property type="entry name" value="Nucleoside Triphosphate Pyrophosphohydrolase"/>
    <property type="match status" value="1"/>
</dbReference>
<dbReference type="PANTHER" id="PTHR42753:SF2">
    <property type="entry name" value="PROLINE--TRNA LIGASE"/>
    <property type="match status" value="1"/>
</dbReference>
<comment type="similarity">
    <text evidence="9">Belongs to the class-II aminoacyl-tRNA synthetase family. ProS type 1 subfamily.</text>
</comment>
<comment type="caution">
    <text evidence="12">The sequence shown here is derived from an EMBL/GenBank/DDBJ whole genome shotgun (WGS) entry which is preliminary data.</text>
</comment>
<accession>A0ABU2KAJ1</accession>
<comment type="subunit">
    <text evidence="9">Homodimer.</text>
</comment>
<keyword evidence="4" id="KW-0378">Hydrolase</keyword>
<proteinExistence type="inferred from homology"/>
<keyword evidence="2 9" id="KW-0436">Ligase</keyword>
<dbReference type="Pfam" id="PF00587">
    <property type="entry name" value="tRNA-synt_2b"/>
    <property type="match status" value="1"/>
</dbReference>
<dbReference type="SUPFAM" id="SSF55826">
    <property type="entry name" value="YbaK/ProRS associated domain"/>
    <property type="match status" value="1"/>
</dbReference>
<keyword evidence="1 9" id="KW-0963">Cytoplasm</keyword>
<dbReference type="Pfam" id="PF03129">
    <property type="entry name" value="HGTP_anticodon"/>
    <property type="match status" value="1"/>
</dbReference>
<evidence type="ECO:0000256" key="4">
    <source>
        <dbReference type="ARBA" id="ARBA00022801"/>
    </source>
</evidence>
<comment type="domain">
    <text evidence="9">Consists of three domains: the N-terminal catalytic domain, the editing domain and the C-terminal anticodon-binding domain.</text>
</comment>
<dbReference type="HAMAP" id="MF_01569">
    <property type="entry name" value="Pro_tRNA_synth_type1"/>
    <property type="match status" value="1"/>
</dbReference>
<evidence type="ECO:0000259" key="11">
    <source>
        <dbReference type="PROSITE" id="PS51462"/>
    </source>
</evidence>
<reference evidence="13" key="1">
    <citation type="submission" date="2023-07" db="EMBL/GenBank/DDBJ databases">
        <title>30 novel species of actinomycetes from the DSMZ collection.</title>
        <authorList>
            <person name="Nouioui I."/>
        </authorList>
    </citation>
    <scope>NUCLEOTIDE SEQUENCE [LARGE SCALE GENOMIC DNA]</scope>
    <source>
        <strain evidence="13">DSM 46792</strain>
    </source>
</reference>
<feature type="domain" description="Nudix hydrolase" evidence="11">
    <location>
        <begin position="2"/>
        <end position="151"/>
    </location>
</feature>
<keyword evidence="5 9" id="KW-0067">ATP-binding</keyword>
<dbReference type="Pfam" id="PF00293">
    <property type="entry name" value="NUDIX"/>
    <property type="match status" value="1"/>
</dbReference>
<evidence type="ECO:0000313" key="12">
    <source>
        <dbReference type="EMBL" id="MDT0277215.1"/>
    </source>
</evidence>
<dbReference type="InterPro" id="IPR036754">
    <property type="entry name" value="YbaK/aa-tRNA-synt-asso_dom_sf"/>
</dbReference>
<dbReference type="InterPro" id="IPR015797">
    <property type="entry name" value="NUDIX_hydrolase-like_dom_sf"/>
</dbReference>
<evidence type="ECO:0000256" key="6">
    <source>
        <dbReference type="ARBA" id="ARBA00022917"/>
    </source>
</evidence>
<comment type="subcellular location">
    <subcellularLocation>
        <location evidence="9">Cytoplasm</location>
    </subcellularLocation>
</comment>
<dbReference type="CDD" id="cd00779">
    <property type="entry name" value="ProRS_core_prok"/>
    <property type="match status" value="1"/>
</dbReference>
<dbReference type="InterPro" id="IPR000086">
    <property type="entry name" value="NUDIX_hydrolase_dom"/>
</dbReference>
<dbReference type="PROSITE" id="PS00893">
    <property type="entry name" value="NUDIX_BOX"/>
    <property type="match status" value="1"/>
</dbReference>